<dbReference type="RefSeq" id="WP_290207893.1">
    <property type="nucleotide sequence ID" value="NZ_JASDDK010000012.1"/>
</dbReference>
<proteinExistence type="predicted"/>
<gene>
    <name evidence="1" type="ORF">QMA06_15835</name>
</gene>
<dbReference type="EMBL" id="JASDDK010000012">
    <property type="protein sequence ID" value="MDN3494193.1"/>
    <property type="molecule type" value="Genomic_DNA"/>
</dbReference>
<sequence length="228" mass="26861">MNETAEKILKNKTDYRRNLEFLDAKYNGIFSRKLIKEKNEINILSLFSEMEFGYVLNQLFSEVIYEPKINGKTPDWLVKSENQNIIFEVKKINPIEKELNNKIESFKKDEYFGNTQSSFITSINNFIPQISKITNKEETYRDLIKIDNYKLIICIDVINLQKDFITDNDLKEYLDFESKYSILKNYPEFCENVAGIIGKPIFGNLVFIENKNSKFNINKSNLNIIENI</sequence>
<comment type="caution">
    <text evidence="1">The sequence shown here is derived from an EMBL/GenBank/DDBJ whole genome shotgun (WGS) entry which is preliminary data.</text>
</comment>
<name>A0ABT7ZYW7_9FLAO</name>
<reference evidence="1 2" key="1">
    <citation type="journal article" date="2023" name="Int. J. Syst. Evol. Microbiol.">
        <title>Winogradskyella bathintestinalis sp. nov., isolated from the intestine of the deep-sea loosejaw dragonfish, Malacosteus niger.</title>
        <authorList>
            <person name="Uniacke-Lowe S."/>
            <person name="Johnson C.N."/>
            <person name="Stanton C."/>
            <person name="Hill C."/>
            <person name="Ross P."/>
        </authorList>
    </citation>
    <scope>NUCLEOTIDE SEQUENCE [LARGE SCALE GENOMIC DNA]</scope>
    <source>
        <strain evidence="1 2">APC 3343</strain>
    </source>
</reference>
<evidence type="ECO:0000313" key="2">
    <source>
        <dbReference type="Proteomes" id="UP001231197"/>
    </source>
</evidence>
<accession>A0ABT7ZYW7</accession>
<protein>
    <submittedName>
        <fullName evidence="1">Uncharacterized protein</fullName>
    </submittedName>
</protein>
<evidence type="ECO:0000313" key="1">
    <source>
        <dbReference type="EMBL" id="MDN3494193.1"/>
    </source>
</evidence>
<keyword evidence="2" id="KW-1185">Reference proteome</keyword>
<organism evidence="1 2">
    <name type="scientific">Winogradskyella bathintestinalis</name>
    <dbReference type="NCBI Taxonomy" id="3035208"/>
    <lineage>
        <taxon>Bacteria</taxon>
        <taxon>Pseudomonadati</taxon>
        <taxon>Bacteroidota</taxon>
        <taxon>Flavobacteriia</taxon>
        <taxon>Flavobacteriales</taxon>
        <taxon>Flavobacteriaceae</taxon>
        <taxon>Winogradskyella</taxon>
    </lineage>
</organism>
<dbReference type="Proteomes" id="UP001231197">
    <property type="component" value="Unassembled WGS sequence"/>
</dbReference>